<accession>A0A512NNV3</accession>
<dbReference type="AlphaFoldDB" id="A0A512NNV3"/>
<protein>
    <submittedName>
        <fullName evidence="3">Uncharacterized protein</fullName>
    </submittedName>
</protein>
<name>A0A512NNV3_9HYPH</name>
<dbReference type="EMBL" id="BKAJ01000173">
    <property type="protein sequence ID" value="GEP60636.1"/>
    <property type="molecule type" value="Genomic_DNA"/>
</dbReference>
<evidence type="ECO:0000256" key="2">
    <source>
        <dbReference type="SAM" id="Phobius"/>
    </source>
</evidence>
<organism evidence="3 4">
    <name type="scientific">Reyranella soli</name>
    <dbReference type="NCBI Taxonomy" id="1230389"/>
    <lineage>
        <taxon>Bacteria</taxon>
        <taxon>Pseudomonadati</taxon>
        <taxon>Pseudomonadota</taxon>
        <taxon>Alphaproteobacteria</taxon>
        <taxon>Hyphomicrobiales</taxon>
        <taxon>Reyranellaceae</taxon>
        <taxon>Reyranella</taxon>
    </lineage>
</organism>
<keyword evidence="2" id="KW-1133">Transmembrane helix</keyword>
<sequence length="107" mass="11487">MAEPTTPPREPETTPRQIAEVTPSYHQAVGVAYITEALMQMQATLGELKSDVKHLTAASEKQGKKTDRISHIIFAAGVVLTILLAIGGFLLNKIWDGLVLALKAAGH</sequence>
<feature type="region of interest" description="Disordered" evidence="1">
    <location>
        <begin position="1"/>
        <end position="20"/>
    </location>
</feature>
<evidence type="ECO:0000313" key="4">
    <source>
        <dbReference type="Proteomes" id="UP000321058"/>
    </source>
</evidence>
<comment type="caution">
    <text evidence="3">The sequence shown here is derived from an EMBL/GenBank/DDBJ whole genome shotgun (WGS) entry which is preliminary data.</text>
</comment>
<feature type="transmembrane region" description="Helical" evidence="2">
    <location>
        <begin position="69"/>
        <end position="91"/>
    </location>
</feature>
<keyword evidence="2" id="KW-0812">Transmembrane</keyword>
<proteinExistence type="predicted"/>
<dbReference type="Proteomes" id="UP000321058">
    <property type="component" value="Unassembled WGS sequence"/>
</dbReference>
<gene>
    <name evidence="3" type="ORF">RSO01_78020</name>
</gene>
<keyword evidence="2" id="KW-0472">Membrane</keyword>
<evidence type="ECO:0000313" key="3">
    <source>
        <dbReference type="EMBL" id="GEP60636.1"/>
    </source>
</evidence>
<keyword evidence="4" id="KW-1185">Reference proteome</keyword>
<reference evidence="3 4" key="1">
    <citation type="submission" date="2019-07" db="EMBL/GenBank/DDBJ databases">
        <title>Whole genome shotgun sequence of Reyranella soli NBRC 108950.</title>
        <authorList>
            <person name="Hosoyama A."/>
            <person name="Uohara A."/>
            <person name="Ohji S."/>
            <person name="Ichikawa N."/>
        </authorList>
    </citation>
    <scope>NUCLEOTIDE SEQUENCE [LARGE SCALE GENOMIC DNA]</scope>
    <source>
        <strain evidence="3 4">NBRC 108950</strain>
    </source>
</reference>
<evidence type="ECO:0000256" key="1">
    <source>
        <dbReference type="SAM" id="MobiDB-lite"/>
    </source>
</evidence>